<organism evidence="1">
    <name type="scientific">Arundo donax</name>
    <name type="common">Giant reed</name>
    <name type="synonym">Donax arundinaceus</name>
    <dbReference type="NCBI Taxonomy" id="35708"/>
    <lineage>
        <taxon>Eukaryota</taxon>
        <taxon>Viridiplantae</taxon>
        <taxon>Streptophyta</taxon>
        <taxon>Embryophyta</taxon>
        <taxon>Tracheophyta</taxon>
        <taxon>Spermatophyta</taxon>
        <taxon>Magnoliopsida</taxon>
        <taxon>Liliopsida</taxon>
        <taxon>Poales</taxon>
        <taxon>Poaceae</taxon>
        <taxon>PACMAD clade</taxon>
        <taxon>Arundinoideae</taxon>
        <taxon>Arundineae</taxon>
        <taxon>Arundo</taxon>
    </lineage>
</organism>
<dbReference type="AlphaFoldDB" id="A0A0A9E469"/>
<sequence>MPAILAASSSLFLGSPPTLTMVLTSPSLG</sequence>
<reference evidence="1" key="1">
    <citation type="submission" date="2014-09" db="EMBL/GenBank/DDBJ databases">
        <authorList>
            <person name="Magalhaes I.L.F."/>
            <person name="Oliveira U."/>
            <person name="Santos F.R."/>
            <person name="Vidigal T.H.D.A."/>
            <person name="Brescovit A.D."/>
            <person name="Santos A.J."/>
        </authorList>
    </citation>
    <scope>NUCLEOTIDE SEQUENCE</scope>
    <source>
        <tissue evidence="1">Shoot tissue taken approximately 20 cm above the soil surface</tissue>
    </source>
</reference>
<proteinExistence type="predicted"/>
<name>A0A0A9E469_ARUDO</name>
<accession>A0A0A9E469</accession>
<reference evidence="1" key="2">
    <citation type="journal article" date="2015" name="Data Brief">
        <title>Shoot transcriptome of the giant reed, Arundo donax.</title>
        <authorList>
            <person name="Barrero R.A."/>
            <person name="Guerrero F.D."/>
            <person name="Moolhuijzen P."/>
            <person name="Goolsby J.A."/>
            <person name="Tidwell J."/>
            <person name="Bellgard S.E."/>
            <person name="Bellgard M.I."/>
        </authorList>
    </citation>
    <scope>NUCLEOTIDE SEQUENCE</scope>
    <source>
        <tissue evidence="1">Shoot tissue taken approximately 20 cm above the soil surface</tissue>
    </source>
</reference>
<protein>
    <submittedName>
        <fullName evidence="1">Uncharacterized protein</fullName>
    </submittedName>
</protein>
<dbReference type="EMBL" id="GBRH01202341">
    <property type="protein sequence ID" value="JAD95554.1"/>
    <property type="molecule type" value="Transcribed_RNA"/>
</dbReference>
<evidence type="ECO:0000313" key="1">
    <source>
        <dbReference type="EMBL" id="JAD95554.1"/>
    </source>
</evidence>